<name>A0A9Q1H9E1_HOLLE</name>
<keyword evidence="2" id="KW-1185">Reference proteome</keyword>
<evidence type="ECO:0000313" key="2">
    <source>
        <dbReference type="Proteomes" id="UP001152320"/>
    </source>
</evidence>
<comment type="caution">
    <text evidence="1">The sequence shown here is derived from an EMBL/GenBank/DDBJ whole genome shotgun (WGS) entry which is preliminary data.</text>
</comment>
<evidence type="ECO:0000313" key="1">
    <source>
        <dbReference type="EMBL" id="KAJ8037530.1"/>
    </source>
</evidence>
<protein>
    <submittedName>
        <fullName evidence="1">Uncharacterized protein</fullName>
    </submittedName>
</protein>
<dbReference type="Proteomes" id="UP001152320">
    <property type="component" value="Chromosome 8"/>
</dbReference>
<dbReference type="AlphaFoldDB" id="A0A9Q1H9E1"/>
<accession>A0A9Q1H9E1</accession>
<reference evidence="1" key="1">
    <citation type="submission" date="2021-10" db="EMBL/GenBank/DDBJ databases">
        <title>Tropical sea cucumber genome reveals ecological adaptation and Cuvierian tubules defense mechanism.</title>
        <authorList>
            <person name="Chen T."/>
        </authorList>
    </citation>
    <scope>NUCLEOTIDE SEQUENCE</scope>
    <source>
        <strain evidence="1">Nanhai2018</strain>
        <tissue evidence="1">Muscle</tissue>
    </source>
</reference>
<organism evidence="1 2">
    <name type="scientific">Holothuria leucospilota</name>
    <name type="common">Black long sea cucumber</name>
    <name type="synonym">Mertensiothuria leucospilota</name>
    <dbReference type="NCBI Taxonomy" id="206669"/>
    <lineage>
        <taxon>Eukaryota</taxon>
        <taxon>Metazoa</taxon>
        <taxon>Echinodermata</taxon>
        <taxon>Eleutherozoa</taxon>
        <taxon>Echinozoa</taxon>
        <taxon>Holothuroidea</taxon>
        <taxon>Aspidochirotacea</taxon>
        <taxon>Aspidochirotida</taxon>
        <taxon>Holothuriidae</taxon>
        <taxon>Holothuria</taxon>
    </lineage>
</organism>
<sequence>MFTIASLIPFSKEFTIASWPSTEGLRISCLRKELQFPSGAGTSTNFSPHQSYFVTVKQALHLAAGLFLQPGKNFMCTRELFS</sequence>
<proteinExistence type="predicted"/>
<dbReference type="EMBL" id="JAIZAY010000008">
    <property type="protein sequence ID" value="KAJ8037530.1"/>
    <property type="molecule type" value="Genomic_DNA"/>
</dbReference>
<gene>
    <name evidence="1" type="ORF">HOLleu_18362</name>
</gene>